<evidence type="ECO:0000256" key="6">
    <source>
        <dbReference type="RuleBase" id="RU365095"/>
    </source>
</evidence>
<evidence type="ECO:0000259" key="7">
    <source>
        <dbReference type="Pfam" id="PF01182"/>
    </source>
</evidence>
<dbReference type="FunFam" id="3.40.50.1360:FF:000005">
    <property type="entry name" value="6-phosphogluconolactonase"/>
    <property type="match status" value="1"/>
</dbReference>
<dbReference type="AlphaFoldDB" id="A0A336MWD1"/>
<dbReference type="OMA" id="YQLFEFE"/>
<dbReference type="SUPFAM" id="SSF100950">
    <property type="entry name" value="NagB/RpiA/CoA transferase-like"/>
    <property type="match status" value="1"/>
</dbReference>
<dbReference type="GO" id="GO:0017057">
    <property type="term" value="F:6-phosphogluconolactonase activity"/>
    <property type="evidence" value="ECO:0007669"/>
    <property type="project" value="UniProtKB-UniRule"/>
</dbReference>
<dbReference type="EMBL" id="UFQT01002057">
    <property type="protein sequence ID" value="SSX32557.1"/>
    <property type="molecule type" value="Genomic_DNA"/>
</dbReference>
<keyword evidence="5 6" id="KW-0378">Hydrolase</keyword>
<reference evidence="8" key="1">
    <citation type="submission" date="2018-07" db="EMBL/GenBank/DDBJ databases">
        <authorList>
            <person name="Quirk P.G."/>
            <person name="Krulwich T.A."/>
        </authorList>
    </citation>
    <scope>NUCLEOTIDE SEQUENCE</scope>
</reference>
<dbReference type="NCBIfam" id="TIGR01198">
    <property type="entry name" value="pgl"/>
    <property type="match status" value="1"/>
</dbReference>
<comment type="pathway">
    <text evidence="2 6">Carbohydrate degradation; pentose phosphate pathway; D-ribulose 5-phosphate from D-glucose 6-phosphate (oxidative stage): step 2/3.</text>
</comment>
<dbReference type="GO" id="GO:0005975">
    <property type="term" value="P:carbohydrate metabolic process"/>
    <property type="evidence" value="ECO:0007669"/>
    <property type="project" value="UniProtKB-UniRule"/>
</dbReference>
<evidence type="ECO:0000313" key="8">
    <source>
        <dbReference type="EMBL" id="SSX32557.1"/>
    </source>
</evidence>
<protein>
    <recommendedName>
        <fullName evidence="4 6">6-phosphogluconolactonase</fullName>
        <shortName evidence="6">6PGL</shortName>
        <ecNumber evidence="4 6">3.1.1.31</ecNumber>
    </recommendedName>
</protein>
<evidence type="ECO:0000256" key="4">
    <source>
        <dbReference type="ARBA" id="ARBA00013198"/>
    </source>
</evidence>
<gene>
    <name evidence="8" type="primary">CSON005119</name>
</gene>
<evidence type="ECO:0000256" key="1">
    <source>
        <dbReference type="ARBA" id="ARBA00000832"/>
    </source>
</evidence>
<dbReference type="CDD" id="cd01400">
    <property type="entry name" value="6PGL"/>
    <property type="match status" value="1"/>
</dbReference>
<dbReference type="Gene3D" id="3.40.50.1360">
    <property type="match status" value="1"/>
</dbReference>
<organism evidence="8">
    <name type="scientific">Culicoides sonorensis</name>
    <name type="common">Biting midge</name>
    <dbReference type="NCBI Taxonomy" id="179676"/>
    <lineage>
        <taxon>Eukaryota</taxon>
        <taxon>Metazoa</taxon>
        <taxon>Ecdysozoa</taxon>
        <taxon>Arthropoda</taxon>
        <taxon>Hexapoda</taxon>
        <taxon>Insecta</taxon>
        <taxon>Pterygota</taxon>
        <taxon>Neoptera</taxon>
        <taxon>Endopterygota</taxon>
        <taxon>Diptera</taxon>
        <taxon>Nematocera</taxon>
        <taxon>Chironomoidea</taxon>
        <taxon>Ceratopogonidae</taxon>
        <taxon>Ceratopogoninae</taxon>
        <taxon>Culicoides</taxon>
        <taxon>Monoculicoides</taxon>
    </lineage>
</organism>
<sequence length="240" mass="26784">MSPIILKEADESSVIKKLCELIETKANEAITSKGVFRVGLSGGSLTKYLSTGLPNIKTDFQKWQFFFCDERYVSESDPESTFGIYKSTLAPKISVDETQFFKIDQSLPLEECAKNYALQIRKTFEMEYSLEWPQFDLLLLGMGPDGHTCSLFPGHKLLDEKNMLIAPIDDSPKPPPCRVTMTYPVLNNAKCCIFAMAGSGKADMVKRILVDKEDLPAGRVMPLNGELYWIVDAAAGVHLK</sequence>
<dbReference type="InterPro" id="IPR005900">
    <property type="entry name" value="6-phosphogluconolactonase_DevB"/>
</dbReference>
<dbReference type="VEuPathDB" id="VectorBase:CSON005119"/>
<name>A0A336MWD1_CULSO</name>
<dbReference type="Pfam" id="PF01182">
    <property type="entry name" value="Glucosamine_iso"/>
    <property type="match status" value="1"/>
</dbReference>
<dbReference type="InterPro" id="IPR039104">
    <property type="entry name" value="6PGL"/>
</dbReference>
<comment type="similarity">
    <text evidence="3 6">Belongs to the glucosamine/galactosamine-6-phosphate isomerase family. 6-phosphogluconolactonase subfamily.</text>
</comment>
<dbReference type="InterPro" id="IPR037171">
    <property type="entry name" value="NagB/RpiA_transferase-like"/>
</dbReference>
<feature type="domain" description="Glucosamine/galactosamine-6-phosphate isomerase" evidence="7">
    <location>
        <begin position="10"/>
        <end position="229"/>
    </location>
</feature>
<dbReference type="GO" id="GO:0006098">
    <property type="term" value="P:pentose-phosphate shunt"/>
    <property type="evidence" value="ECO:0007669"/>
    <property type="project" value="UniProtKB-UniPathway"/>
</dbReference>
<comment type="function">
    <text evidence="6">Hydrolysis of 6-phosphogluconolactone to 6-phosphogluconate.</text>
</comment>
<dbReference type="PANTHER" id="PTHR11054:SF0">
    <property type="entry name" value="6-PHOSPHOGLUCONOLACTONASE"/>
    <property type="match status" value="1"/>
</dbReference>
<evidence type="ECO:0000256" key="5">
    <source>
        <dbReference type="ARBA" id="ARBA00022801"/>
    </source>
</evidence>
<dbReference type="InterPro" id="IPR006148">
    <property type="entry name" value="Glc/Gal-6P_isomerase"/>
</dbReference>
<comment type="catalytic activity">
    <reaction evidence="1 6">
        <text>6-phospho-D-glucono-1,5-lactone + H2O = 6-phospho-D-gluconate + H(+)</text>
        <dbReference type="Rhea" id="RHEA:12556"/>
        <dbReference type="ChEBI" id="CHEBI:15377"/>
        <dbReference type="ChEBI" id="CHEBI:15378"/>
        <dbReference type="ChEBI" id="CHEBI:57955"/>
        <dbReference type="ChEBI" id="CHEBI:58759"/>
        <dbReference type="EC" id="3.1.1.31"/>
    </reaction>
</comment>
<evidence type="ECO:0000256" key="3">
    <source>
        <dbReference type="ARBA" id="ARBA00010662"/>
    </source>
</evidence>
<dbReference type="EC" id="3.1.1.31" evidence="4 6"/>
<proteinExistence type="inferred from homology"/>
<dbReference type="UniPathway" id="UPA00115">
    <property type="reaction ID" value="UER00409"/>
</dbReference>
<evidence type="ECO:0000256" key="2">
    <source>
        <dbReference type="ARBA" id="ARBA00004961"/>
    </source>
</evidence>
<accession>A0A336MWD1</accession>
<dbReference type="PANTHER" id="PTHR11054">
    <property type="entry name" value="6-PHOSPHOGLUCONOLACTONASE"/>
    <property type="match status" value="1"/>
</dbReference>